<keyword evidence="2" id="KW-1185">Reference proteome</keyword>
<dbReference type="Proteomes" id="UP000823388">
    <property type="component" value="Chromosome 9K"/>
</dbReference>
<name>A0A8T0NKQ3_PANVG</name>
<comment type="caution">
    <text evidence="1">The sequence shown here is derived from an EMBL/GenBank/DDBJ whole genome shotgun (WGS) entry which is preliminary data.</text>
</comment>
<dbReference type="AlphaFoldDB" id="A0A8T0NKQ3"/>
<protein>
    <submittedName>
        <fullName evidence="1">Uncharacterized protein</fullName>
    </submittedName>
</protein>
<proteinExistence type="predicted"/>
<reference evidence="1" key="1">
    <citation type="submission" date="2020-05" db="EMBL/GenBank/DDBJ databases">
        <title>WGS assembly of Panicum virgatum.</title>
        <authorList>
            <person name="Lovell J.T."/>
            <person name="Jenkins J."/>
            <person name="Shu S."/>
            <person name="Juenger T.E."/>
            <person name="Schmutz J."/>
        </authorList>
    </citation>
    <scope>NUCLEOTIDE SEQUENCE</scope>
    <source>
        <strain evidence="1">AP13</strain>
    </source>
</reference>
<evidence type="ECO:0000313" key="2">
    <source>
        <dbReference type="Proteomes" id="UP000823388"/>
    </source>
</evidence>
<sequence>MTGPSIDPATLSTISAKIDYALTQLSIINEKLDSHEERLTRLEKFQQAKKVGSLLRRATLAGGYIIVGAPSATPLSSTTSPAAAAVLAQFHTAAQFAALAAAAADIGGGALSVGVTASTLLVAAPTVISALAAGAATAPLAAKAEIAAAASASAASSAAVQRYVPLHRRAKGEAEASATASALAVPSSSSSVHHFSAADGQQGLGAILAPDVHARGGGGGYLMSCPEEQVRGVGLWCPVYKGGLNPRVRVIEEE</sequence>
<gene>
    <name evidence="1" type="ORF">PVAP13_9KG250300</name>
</gene>
<evidence type="ECO:0000313" key="1">
    <source>
        <dbReference type="EMBL" id="KAG2549468.1"/>
    </source>
</evidence>
<organism evidence="1 2">
    <name type="scientific">Panicum virgatum</name>
    <name type="common">Blackwell switchgrass</name>
    <dbReference type="NCBI Taxonomy" id="38727"/>
    <lineage>
        <taxon>Eukaryota</taxon>
        <taxon>Viridiplantae</taxon>
        <taxon>Streptophyta</taxon>
        <taxon>Embryophyta</taxon>
        <taxon>Tracheophyta</taxon>
        <taxon>Spermatophyta</taxon>
        <taxon>Magnoliopsida</taxon>
        <taxon>Liliopsida</taxon>
        <taxon>Poales</taxon>
        <taxon>Poaceae</taxon>
        <taxon>PACMAD clade</taxon>
        <taxon>Panicoideae</taxon>
        <taxon>Panicodae</taxon>
        <taxon>Paniceae</taxon>
        <taxon>Panicinae</taxon>
        <taxon>Panicum</taxon>
        <taxon>Panicum sect. Hiantes</taxon>
    </lineage>
</organism>
<dbReference type="EMBL" id="CM029053">
    <property type="protein sequence ID" value="KAG2549468.1"/>
    <property type="molecule type" value="Genomic_DNA"/>
</dbReference>
<accession>A0A8T0NKQ3</accession>